<dbReference type="PROSITE" id="PS50262">
    <property type="entry name" value="G_PROTEIN_RECEP_F1_2"/>
    <property type="match status" value="1"/>
</dbReference>
<feature type="transmembrane region" description="Helical" evidence="5">
    <location>
        <begin position="20"/>
        <end position="40"/>
    </location>
</feature>
<evidence type="ECO:0000313" key="8">
    <source>
        <dbReference type="Proteomes" id="UP000663844"/>
    </source>
</evidence>
<keyword evidence="3 5" id="KW-1133">Transmembrane helix</keyword>
<dbReference type="Proteomes" id="UP000663844">
    <property type="component" value="Unassembled WGS sequence"/>
</dbReference>
<feature type="transmembrane region" description="Helical" evidence="5">
    <location>
        <begin position="273"/>
        <end position="292"/>
    </location>
</feature>
<dbReference type="EMBL" id="CAJOAZ010004325">
    <property type="protein sequence ID" value="CAF4053931.1"/>
    <property type="molecule type" value="Genomic_DNA"/>
</dbReference>
<keyword evidence="2 5" id="KW-0812">Transmembrane</keyword>
<feature type="transmembrane region" description="Helical" evidence="5">
    <location>
        <begin position="172"/>
        <end position="200"/>
    </location>
</feature>
<organism evidence="7 8">
    <name type="scientific">Adineta steineri</name>
    <dbReference type="NCBI Taxonomy" id="433720"/>
    <lineage>
        <taxon>Eukaryota</taxon>
        <taxon>Metazoa</taxon>
        <taxon>Spiralia</taxon>
        <taxon>Gnathifera</taxon>
        <taxon>Rotifera</taxon>
        <taxon>Eurotatoria</taxon>
        <taxon>Bdelloidea</taxon>
        <taxon>Adinetida</taxon>
        <taxon>Adinetidae</taxon>
        <taxon>Adineta</taxon>
    </lineage>
</organism>
<comment type="subcellular location">
    <subcellularLocation>
        <location evidence="1">Membrane</location>
    </subcellularLocation>
</comment>
<feature type="transmembrane region" description="Helical" evidence="5">
    <location>
        <begin position="140"/>
        <end position="160"/>
    </location>
</feature>
<evidence type="ECO:0000256" key="2">
    <source>
        <dbReference type="ARBA" id="ARBA00022692"/>
    </source>
</evidence>
<evidence type="ECO:0000313" key="7">
    <source>
        <dbReference type="EMBL" id="CAF4053931.1"/>
    </source>
</evidence>
<evidence type="ECO:0000256" key="1">
    <source>
        <dbReference type="ARBA" id="ARBA00004370"/>
    </source>
</evidence>
<evidence type="ECO:0000259" key="6">
    <source>
        <dbReference type="PROSITE" id="PS50262"/>
    </source>
</evidence>
<feature type="transmembrane region" description="Helical" evidence="5">
    <location>
        <begin position="229"/>
        <end position="253"/>
    </location>
</feature>
<dbReference type="SUPFAM" id="SSF81321">
    <property type="entry name" value="Family A G protein-coupled receptor-like"/>
    <property type="match status" value="1"/>
</dbReference>
<reference evidence="7" key="1">
    <citation type="submission" date="2021-02" db="EMBL/GenBank/DDBJ databases">
        <authorList>
            <person name="Nowell W R."/>
        </authorList>
    </citation>
    <scope>NUCLEOTIDE SEQUENCE</scope>
</reference>
<proteinExistence type="predicted"/>
<gene>
    <name evidence="7" type="ORF">OXD698_LOCUS32712</name>
</gene>
<protein>
    <recommendedName>
        <fullName evidence="6">G-protein coupled receptors family 1 profile domain-containing protein</fullName>
    </recommendedName>
</protein>
<dbReference type="Gene3D" id="1.20.1070.10">
    <property type="entry name" value="Rhodopsin 7-helix transmembrane proteins"/>
    <property type="match status" value="1"/>
</dbReference>
<dbReference type="InterPro" id="IPR017452">
    <property type="entry name" value="GPCR_Rhodpsn_7TM"/>
</dbReference>
<dbReference type="GO" id="GO:0016020">
    <property type="term" value="C:membrane"/>
    <property type="evidence" value="ECO:0007669"/>
    <property type="project" value="UniProtKB-SubCell"/>
</dbReference>
<keyword evidence="4 5" id="KW-0472">Membrane</keyword>
<evidence type="ECO:0000256" key="5">
    <source>
        <dbReference type="SAM" id="Phobius"/>
    </source>
</evidence>
<accession>A0A819S630</accession>
<evidence type="ECO:0000256" key="4">
    <source>
        <dbReference type="ARBA" id="ARBA00023136"/>
    </source>
</evidence>
<feature type="domain" description="G-protein coupled receptors family 1 profile" evidence="6">
    <location>
        <begin position="33"/>
        <end position="239"/>
    </location>
</feature>
<comment type="caution">
    <text evidence="7">The sequence shown here is derived from an EMBL/GenBank/DDBJ whole genome shotgun (WGS) entry which is preliminary data.</text>
</comment>
<dbReference type="AlphaFoldDB" id="A0A819S630"/>
<feature type="transmembrane region" description="Helical" evidence="5">
    <location>
        <begin position="52"/>
        <end position="75"/>
    </location>
</feature>
<feature type="transmembrane region" description="Helical" evidence="5">
    <location>
        <begin position="95"/>
        <end position="119"/>
    </location>
</feature>
<sequence length="320" mass="36343">MSSNSTYAIMLTSTIGYISLYINFITIIAGTIGGICNLITYSAPRLRKNACVFYLLCATILEIFSILIIVPTRIALDSFGNNLENQSILFCKLRYFISIVVPKLVTYYILLAIVDRCLATSSNVRIRSWSQLKVAHQSSMFVLIIGTITGIHILVFYNIFNAKCQVPAGNAYTIFFAVYLVVIVSLLPHTLMFIFSLITFRNFKRTRQRIIPIVSGVYSVRTKRSDSQLITLVVIQVIISSILVLLRLGSYTYSTLTSGNLNKNANEIAAENFALKLGFSLYYFSFATSFYFSTLTRKFFRNIFCKRVRALYNFFQHLIN</sequence>
<name>A0A819S630_9BILA</name>
<evidence type="ECO:0000256" key="3">
    <source>
        <dbReference type="ARBA" id="ARBA00022989"/>
    </source>
</evidence>